<dbReference type="GO" id="GO:0016787">
    <property type="term" value="F:hydrolase activity"/>
    <property type="evidence" value="ECO:0007669"/>
    <property type="project" value="UniProtKB-KW"/>
</dbReference>
<dbReference type="SUPFAM" id="SSF51556">
    <property type="entry name" value="Metallo-dependent hydrolases"/>
    <property type="match status" value="1"/>
</dbReference>
<dbReference type="AlphaFoldDB" id="T1BDE7"/>
<evidence type="ECO:0000259" key="1">
    <source>
        <dbReference type="Pfam" id="PF04909"/>
    </source>
</evidence>
<comment type="caution">
    <text evidence="2">The sequence shown here is derived from an EMBL/GenBank/DDBJ whole genome shotgun (WGS) entry which is preliminary data.</text>
</comment>
<dbReference type="Gene3D" id="3.20.20.140">
    <property type="entry name" value="Metal-dependent hydrolases"/>
    <property type="match status" value="1"/>
</dbReference>
<name>T1BDE7_9ZZZZ</name>
<feature type="domain" description="Amidohydrolase-related" evidence="1">
    <location>
        <begin position="22"/>
        <end position="211"/>
    </location>
</feature>
<organism evidence="2">
    <name type="scientific">mine drainage metagenome</name>
    <dbReference type="NCBI Taxonomy" id="410659"/>
    <lineage>
        <taxon>unclassified sequences</taxon>
        <taxon>metagenomes</taxon>
        <taxon>ecological metagenomes</taxon>
    </lineage>
</organism>
<dbReference type="InterPro" id="IPR032466">
    <property type="entry name" value="Metal_Hydrolase"/>
</dbReference>
<feature type="non-terminal residue" evidence="2">
    <location>
        <position position="1"/>
    </location>
</feature>
<dbReference type="Pfam" id="PF04909">
    <property type="entry name" value="Amidohydro_2"/>
    <property type="match status" value="1"/>
</dbReference>
<protein>
    <submittedName>
        <fullName evidence="2">Amidohydrolase 2</fullName>
    </submittedName>
</protein>
<sequence length="211" mass="23450">TGLAQTVPEHRRQGTAYRGPIIDVHAHLMFGREPLMGTRPHSPDDYLRLAGGLDARHVGALVMARRSDLTKTRAQNDEVLGLARRTKGRFYAVCSVHPFDGPSALREVSRVASQGAKALKLHPNTQDFDVADPRVKAVAARAAKEGLPVLFDAYSPFDADQPGKFVRLAMEVPLGRFILAHAHGPNFPDLLVYDILARYPWWKRNVWIDLS</sequence>
<feature type="non-terminal residue" evidence="2">
    <location>
        <position position="211"/>
    </location>
</feature>
<proteinExistence type="predicted"/>
<dbReference type="InterPro" id="IPR006680">
    <property type="entry name" value="Amidohydro-rel"/>
</dbReference>
<dbReference type="EMBL" id="AUZZ01000859">
    <property type="protein sequence ID" value="EQD66513.1"/>
    <property type="molecule type" value="Genomic_DNA"/>
</dbReference>
<reference evidence="2" key="1">
    <citation type="submission" date="2013-08" db="EMBL/GenBank/DDBJ databases">
        <authorList>
            <person name="Mendez C."/>
            <person name="Richter M."/>
            <person name="Ferrer M."/>
            <person name="Sanchez J."/>
        </authorList>
    </citation>
    <scope>NUCLEOTIDE SEQUENCE</scope>
</reference>
<gene>
    <name evidence="2" type="ORF">B2A_01143</name>
</gene>
<reference evidence="2" key="2">
    <citation type="journal article" date="2014" name="ISME J.">
        <title>Microbial stratification in low pH oxic and suboxic macroscopic growths along an acid mine drainage.</title>
        <authorList>
            <person name="Mendez-Garcia C."/>
            <person name="Mesa V."/>
            <person name="Sprenger R.R."/>
            <person name="Richter M."/>
            <person name="Diez M.S."/>
            <person name="Solano J."/>
            <person name="Bargiela R."/>
            <person name="Golyshina O.V."/>
            <person name="Manteca A."/>
            <person name="Ramos J.L."/>
            <person name="Gallego J.R."/>
            <person name="Llorente I."/>
            <person name="Martins Dos Santos V.A."/>
            <person name="Jensen O.N."/>
            <person name="Pelaez A.I."/>
            <person name="Sanchez J."/>
            <person name="Ferrer M."/>
        </authorList>
    </citation>
    <scope>NUCLEOTIDE SEQUENCE</scope>
</reference>
<keyword evidence="2" id="KW-0378">Hydrolase</keyword>
<accession>T1BDE7</accession>
<evidence type="ECO:0000313" key="2">
    <source>
        <dbReference type="EMBL" id="EQD66513.1"/>
    </source>
</evidence>